<dbReference type="AlphaFoldDB" id="A0A421B280"/>
<comment type="subcellular location">
    <subcellularLocation>
        <location evidence="1">Cell membrane</location>
        <topology evidence="1">Multi-pass membrane protein</topology>
    </subcellularLocation>
</comment>
<dbReference type="SUPFAM" id="SSF52540">
    <property type="entry name" value="P-loop containing nucleoside triphosphate hydrolases"/>
    <property type="match status" value="1"/>
</dbReference>
<keyword evidence="3 6" id="KW-0812">Transmembrane</keyword>
<evidence type="ECO:0000313" key="8">
    <source>
        <dbReference type="EMBL" id="RLK58371.1"/>
    </source>
</evidence>
<protein>
    <submittedName>
        <fullName evidence="8">Type IV secretory pathway TraG/TraD family ATPase VirD4</fullName>
    </submittedName>
</protein>
<evidence type="ECO:0000256" key="5">
    <source>
        <dbReference type="ARBA" id="ARBA00023136"/>
    </source>
</evidence>
<dbReference type="PANTHER" id="PTHR37937">
    <property type="entry name" value="CONJUGATIVE TRANSFER: DNA TRANSPORT"/>
    <property type="match status" value="1"/>
</dbReference>
<keyword evidence="5 6" id="KW-0472">Membrane</keyword>
<comment type="caution">
    <text evidence="8">The sequence shown here is derived from an EMBL/GenBank/DDBJ whole genome shotgun (WGS) entry which is preliminary data.</text>
</comment>
<feature type="transmembrane region" description="Helical" evidence="6">
    <location>
        <begin position="21"/>
        <end position="50"/>
    </location>
</feature>
<evidence type="ECO:0000256" key="4">
    <source>
        <dbReference type="ARBA" id="ARBA00022989"/>
    </source>
</evidence>
<reference evidence="8 9" key="1">
    <citation type="submission" date="2018-10" db="EMBL/GenBank/DDBJ databases">
        <title>Genomic Encyclopedia of Archaeal and Bacterial Type Strains, Phase II (KMG-II): from individual species to whole genera.</title>
        <authorList>
            <person name="Goeker M."/>
        </authorList>
    </citation>
    <scope>NUCLEOTIDE SEQUENCE [LARGE SCALE GENOMIC DNA]</scope>
    <source>
        <strain evidence="8 9">DSM 45657</strain>
    </source>
</reference>
<proteinExistence type="predicted"/>
<keyword evidence="9" id="KW-1185">Reference proteome</keyword>
<dbReference type="GO" id="GO:0005886">
    <property type="term" value="C:plasma membrane"/>
    <property type="evidence" value="ECO:0007669"/>
    <property type="project" value="UniProtKB-SubCell"/>
</dbReference>
<evidence type="ECO:0000256" key="3">
    <source>
        <dbReference type="ARBA" id="ARBA00022692"/>
    </source>
</evidence>
<dbReference type="InterPro" id="IPR032689">
    <property type="entry name" value="TraG-D_C"/>
</dbReference>
<dbReference type="CDD" id="cd01127">
    <property type="entry name" value="TrwB_TraG_TraD_VirD4"/>
    <property type="match status" value="1"/>
</dbReference>
<feature type="domain" description="TraD/TraG TraM recognition site" evidence="7">
    <location>
        <begin position="453"/>
        <end position="570"/>
    </location>
</feature>
<keyword evidence="4 6" id="KW-1133">Transmembrane helix</keyword>
<dbReference type="InterPro" id="IPR051539">
    <property type="entry name" value="T4SS-coupling_protein"/>
</dbReference>
<sequence>MNAPAPQRQEQQLPTAMRPVIGIFYPMLAALLISVAIAAMVGAALSGLLAGSGWAWPPVRALPATLARWVTHPGNPADAWATDARPGSAVLTYTMAALVAAAEATGWVLMLRWRRRVRDRKAEQRSGLASARALDARLGRKAVVRGAARLRPSLAKQRRPDPDAAGARFAAQRFTGSPLYATHEDSKLVVTPVRMGKTGRQAVADVVRAPGAVMATSTRFDLLELTMGIREQHGRVMVFDPEGRTPLPRTLRWSPIAGCGNYDTAQRRAVAICSARPLGDTKNGGYFTGQAEGVMAALLHAAALAQVGVDELRLWTNTQSRRPAEILDTDPRAAFGVAAELRAIIDSATSTNDSSGAAGIYATLSLLLRSLASPSVRAACSPHPDDEPLDVDAFVRGGRDTLYLVSRGRANSAAPIVNALAKEVLHRAELLSQHPTIEQLSGPADGDLRLDPPLRAVLDEAANVSPLDDLASLMADSGGRGIQLYVYAQSMSQLRQRWGPEQALEIWDNASIKLVLGGMSASRDLEEISRLLTMRDIAQTSVSTGTGSGQVTVSQRRQRALTGSEIRELPEGQALLLYRNVAGTVVDLLGWWETPDLRESVQRSRAEIRRRVLEATGARISDARDEDQRGGIHD</sequence>
<evidence type="ECO:0000256" key="2">
    <source>
        <dbReference type="ARBA" id="ARBA00022475"/>
    </source>
</evidence>
<evidence type="ECO:0000313" key="9">
    <source>
        <dbReference type="Proteomes" id="UP000282454"/>
    </source>
</evidence>
<name>A0A421B280_9PSEU</name>
<dbReference type="EMBL" id="RCDD01000003">
    <property type="protein sequence ID" value="RLK58371.1"/>
    <property type="molecule type" value="Genomic_DNA"/>
</dbReference>
<dbReference type="OrthoDB" id="226701at2"/>
<accession>A0A421B280</accession>
<dbReference type="Gene3D" id="3.40.50.300">
    <property type="entry name" value="P-loop containing nucleotide triphosphate hydrolases"/>
    <property type="match status" value="1"/>
</dbReference>
<gene>
    <name evidence="8" type="ORF">CLV68_4469</name>
</gene>
<keyword evidence="2" id="KW-1003">Cell membrane</keyword>
<evidence type="ECO:0000256" key="6">
    <source>
        <dbReference type="SAM" id="Phobius"/>
    </source>
</evidence>
<dbReference type="Proteomes" id="UP000282454">
    <property type="component" value="Unassembled WGS sequence"/>
</dbReference>
<evidence type="ECO:0000256" key="1">
    <source>
        <dbReference type="ARBA" id="ARBA00004651"/>
    </source>
</evidence>
<dbReference type="InterPro" id="IPR027417">
    <property type="entry name" value="P-loop_NTPase"/>
</dbReference>
<evidence type="ECO:0000259" key="7">
    <source>
        <dbReference type="Pfam" id="PF12696"/>
    </source>
</evidence>
<dbReference type="RefSeq" id="WP_121392796.1">
    <property type="nucleotide sequence ID" value="NZ_RCDD01000003.1"/>
</dbReference>
<dbReference type="PANTHER" id="PTHR37937:SF1">
    <property type="entry name" value="CONJUGATIVE TRANSFER: DNA TRANSPORT"/>
    <property type="match status" value="1"/>
</dbReference>
<organism evidence="8 9">
    <name type="scientific">Actinokineospora cianjurensis</name>
    <dbReference type="NCBI Taxonomy" id="585224"/>
    <lineage>
        <taxon>Bacteria</taxon>
        <taxon>Bacillati</taxon>
        <taxon>Actinomycetota</taxon>
        <taxon>Actinomycetes</taxon>
        <taxon>Pseudonocardiales</taxon>
        <taxon>Pseudonocardiaceae</taxon>
        <taxon>Actinokineospora</taxon>
    </lineage>
</organism>
<dbReference type="Pfam" id="PF12696">
    <property type="entry name" value="TraG-D_C"/>
    <property type="match status" value="1"/>
</dbReference>
<feature type="transmembrane region" description="Helical" evidence="6">
    <location>
        <begin position="90"/>
        <end position="111"/>
    </location>
</feature>